<comment type="caution">
    <text evidence="3">The sequence shown here is derived from an EMBL/GenBank/DDBJ whole genome shotgun (WGS) entry which is preliminary data.</text>
</comment>
<organism evidence="3 4">
    <name type="scientific">Skermanella aerolata</name>
    <dbReference type="NCBI Taxonomy" id="393310"/>
    <lineage>
        <taxon>Bacteria</taxon>
        <taxon>Pseudomonadati</taxon>
        <taxon>Pseudomonadota</taxon>
        <taxon>Alphaproteobacteria</taxon>
        <taxon>Rhodospirillales</taxon>
        <taxon>Azospirillaceae</taxon>
        <taxon>Skermanella</taxon>
    </lineage>
</organism>
<feature type="domain" description="DUF7024" evidence="2">
    <location>
        <begin position="485"/>
        <end position="617"/>
    </location>
</feature>
<reference evidence="3 4" key="1">
    <citation type="submission" date="2019-07" db="EMBL/GenBank/DDBJ databases">
        <title>Whole genome shotgun sequence of Skermanella aerolata NBRC 106429.</title>
        <authorList>
            <person name="Hosoyama A."/>
            <person name="Uohara A."/>
            <person name="Ohji S."/>
            <person name="Ichikawa N."/>
        </authorList>
    </citation>
    <scope>NUCLEOTIDE SEQUENCE [LARGE SCALE GENOMIC DNA]</scope>
    <source>
        <strain evidence="3 4">NBRC 106429</strain>
    </source>
</reference>
<evidence type="ECO:0000259" key="2">
    <source>
        <dbReference type="Pfam" id="PF22895"/>
    </source>
</evidence>
<feature type="transmembrane region" description="Helical" evidence="1">
    <location>
        <begin position="37"/>
        <end position="57"/>
    </location>
</feature>
<feature type="transmembrane region" description="Helical" evidence="1">
    <location>
        <begin position="266"/>
        <end position="286"/>
    </location>
</feature>
<protein>
    <recommendedName>
        <fullName evidence="2">DUF7024 domain-containing protein</fullName>
    </recommendedName>
</protein>
<feature type="transmembrane region" description="Helical" evidence="1">
    <location>
        <begin position="242"/>
        <end position="260"/>
    </location>
</feature>
<feature type="transmembrane region" description="Helical" evidence="1">
    <location>
        <begin position="158"/>
        <end position="179"/>
    </location>
</feature>
<evidence type="ECO:0000313" key="4">
    <source>
        <dbReference type="Proteomes" id="UP000321523"/>
    </source>
</evidence>
<keyword evidence="1" id="KW-1133">Transmembrane helix</keyword>
<dbReference type="Pfam" id="PF22895">
    <property type="entry name" value="DUF7024"/>
    <property type="match status" value="1"/>
</dbReference>
<feature type="transmembrane region" description="Helical" evidence="1">
    <location>
        <begin position="63"/>
        <end position="83"/>
    </location>
</feature>
<accession>A0A512DJ85</accession>
<keyword evidence="1" id="KW-0812">Transmembrane</keyword>
<dbReference type="Proteomes" id="UP000321523">
    <property type="component" value="Unassembled WGS sequence"/>
</dbReference>
<feature type="transmembrane region" description="Helical" evidence="1">
    <location>
        <begin position="12"/>
        <end position="30"/>
    </location>
</feature>
<proteinExistence type="predicted"/>
<evidence type="ECO:0000256" key="1">
    <source>
        <dbReference type="SAM" id="Phobius"/>
    </source>
</evidence>
<sequence>MVFNPGKRVEGYSNLLYVAVLTLVALAGSAKALYPAALIVNTIALVGLILFLGVWLQRHAGRTAAFVGTIGLSLFPPLWAAVASGLETPVVVLLQSMIVVGALTLSLRTGAFSEEHWQHLVIVASVLSILIRPDGFIIPVLAALLILASGRRRTSLRLLAIITAAMTALTVWRLSYYGLPLPMTYYAKVTGTLGQRLTAGLGQLRSEVVSTGMLPHLLAIAFVIPVLCIDFIIYLTSRRPPGPYAILGFFGCAWLAYWIYIGGDVFAERFLLIIAVMSWLAVGLSLHATRRVLPLAAIPLALQLSPLFNDGRFDYGPKEYDMWAELGGFLGERYPGATLAIDAAGKVPFYSRLATIDMLGLNDAHIGMKKSDFGAVGHSKTDPDYVFARHPDLIAAWVTPQMDMGWGIVRSRYLANGYCLRYLVRSDRVKPDTAIVDLRQTMDKPDDLYRTGYQYGVAELSGTSSCAVPPLPEDGILNFSASGNTSFYKIGGWSDAEPWGTWSIGPKAELLLPFPPKTASGDPVDIDLQITADAFSRSADRLQQVELVVNGVSVAQWSFAAGDSEKTKFARIPASVAARQSPASLVFRIQHPASPADATLSEDTRQLGLGLRLLQVKPAS</sequence>
<dbReference type="RefSeq" id="WP_044425359.1">
    <property type="nucleotide sequence ID" value="NZ_BJYZ01000002.1"/>
</dbReference>
<dbReference type="AlphaFoldDB" id="A0A512DJ85"/>
<dbReference type="EMBL" id="BJYZ01000002">
    <property type="protein sequence ID" value="GEO36547.1"/>
    <property type="molecule type" value="Genomic_DNA"/>
</dbReference>
<dbReference type="OrthoDB" id="1814621at2"/>
<gene>
    <name evidence="3" type="ORF">SAE02_06950</name>
</gene>
<dbReference type="InterPro" id="IPR054288">
    <property type="entry name" value="DUF7024"/>
</dbReference>
<feature type="transmembrane region" description="Helical" evidence="1">
    <location>
        <begin position="120"/>
        <end position="146"/>
    </location>
</feature>
<name>A0A512DJ85_9PROT</name>
<evidence type="ECO:0000313" key="3">
    <source>
        <dbReference type="EMBL" id="GEO36547.1"/>
    </source>
</evidence>
<keyword evidence="4" id="KW-1185">Reference proteome</keyword>
<feature type="transmembrane region" description="Helical" evidence="1">
    <location>
        <begin position="213"/>
        <end position="235"/>
    </location>
</feature>
<keyword evidence="1" id="KW-0472">Membrane</keyword>